<dbReference type="InterPro" id="IPR018791">
    <property type="entry name" value="UV_resistance/autophagy_Atg14"/>
</dbReference>
<evidence type="ECO:0008006" key="6">
    <source>
        <dbReference type="Google" id="ProtNLM"/>
    </source>
</evidence>
<accession>A0ABP0WGN5</accession>
<name>A0ABP0WGN5_9BRYO</name>
<feature type="coiled-coil region" evidence="2">
    <location>
        <begin position="82"/>
        <end position="112"/>
    </location>
</feature>
<dbReference type="PANTHER" id="PTHR15157:SF24">
    <property type="entry name" value="VACUOLAR PROTEIN SORTING 38"/>
    <property type="match status" value="1"/>
</dbReference>
<evidence type="ECO:0000256" key="3">
    <source>
        <dbReference type="SAM" id="MobiDB-lite"/>
    </source>
</evidence>
<sequence>MEKALEGSSEVQPQREGEKGGGGTESDGEDGNEDVDVKVKVIEWEEFQDSLAHLFGLAAHLTKERVKREALSHQLETALEVRKQSLKRVDALEAMQRQLQAKQRSLDIAKAACAASKQDLVRVRDNLVPSAQALHISFKVMADAQGRLKDAGRMLAGVGGHGRLLKLHKALDARRRIMVAQVAALYPVTICSSSSGKQKCGEKSSSTAESTSMAIAGLQLLEPGKKQPGLFNDKQENDTTATALGYVAHVVAMVAGYLDVPLRYPVRLGVSHSYIQDYSPAIEPPPSVDIVSPVGTAPVERTVVEFPLFSEGQDQTRSAYAVFLLNKDLEQILNQLGVESVGPRHTLLNLNRLISTVCSGDHVIS</sequence>
<evidence type="ECO:0000313" key="5">
    <source>
        <dbReference type="Proteomes" id="UP001497444"/>
    </source>
</evidence>
<gene>
    <name evidence="4" type="ORF">CSSPJE1EN1_LOCUS11055</name>
</gene>
<dbReference type="Pfam" id="PF10186">
    <property type="entry name" value="ATG14"/>
    <property type="match status" value="1"/>
</dbReference>
<evidence type="ECO:0000313" key="4">
    <source>
        <dbReference type="EMBL" id="CAK9265577.1"/>
    </source>
</evidence>
<protein>
    <recommendedName>
        <fullName evidence="6">UV radiation resistance-associated gene protein</fullName>
    </recommendedName>
</protein>
<proteinExistence type="predicted"/>
<dbReference type="Proteomes" id="UP001497444">
    <property type="component" value="Chromosome 17"/>
</dbReference>
<evidence type="ECO:0000256" key="1">
    <source>
        <dbReference type="ARBA" id="ARBA00023054"/>
    </source>
</evidence>
<keyword evidence="5" id="KW-1185">Reference proteome</keyword>
<organism evidence="4 5">
    <name type="scientific">Sphagnum jensenii</name>
    <dbReference type="NCBI Taxonomy" id="128206"/>
    <lineage>
        <taxon>Eukaryota</taxon>
        <taxon>Viridiplantae</taxon>
        <taxon>Streptophyta</taxon>
        <taxon>Embryophyta</taxon>
        <taxon>Bryophyta</taxon>
        <taxon>Sphagnophytina</taxon>
        <taxon>Sphagnopsida</taxon>
        <taxon>Sphagnales</taxon>
        <taxon>Sphagnaceae</taxon>
        <taxon>Sphagnum</taxon>
    </lineage>
</organism>
<dbReference type="EMBL" id="OZ020112">
    <property type="protein sequence ID" value="CAK9265577.1"/>
    <property type="molecule type" value="Genomic_DNA"/>
</dbReference>
<keyword evidence="1 2" id="KW-0175">Coiled coil</keyword>
<feature type="region of interest" description="Disordered" evidence="3">
    <location>
        <begin position="1"/>
        <end position="33"/>
    </location>
</feature>
<dbReference type="PANTHER" id="PTHR15157">
    <property type="entry name" value="UV RADIATION RESISTANCE-ASSOCIATED GENE PROTEIN"/>
    <property type="match status" value="1"/>
</dbReference>
<reference evidence="4" key="1">
    <citation type="submission" date="2024-02" db="EMBL/GenBank/DDBJ databases">
        <authorList>
            <consortium name="ELIXIR-Norway"/>
            <consortium name="Elixir Norway"/>
        </authorList>
    </citation>
    <scope>NUCLEOTIDE SEQUENCE</scope>
</reference>
<evidence type="ECO:0000256" key="2">
    <source>
        <dbReference type="SAM" id="Coils"/>
    </source>
</evidence>